<evidence type="ECO:0000256" key="11">
    <source>
        <dbReference type="ARBA" id="ARBA00022777"/>
    </source>
</evidence>
<feature type="domain" description="PX" evidence="20">
    <location>
        <begin position="1414"/>
        <end position="1530"/>
    </location>
</feature>
<gene>
    <name evidence="25" type="ORF">TREES_T100003378</name>
</gene>
<dbReference type="GO" id="GO:0016303">
    <property type="term" value="F:1-phosphatidylinositol-3-kinase activity"/>
    <property type="evidence" value="ECO:0007669"/>
    <property type="project" value="UniProtKB-EC"/>
</dbReference>
<evidence type="ECO:0000259" key="24">
    <source>
        <dbReference type="PROSITE" id="PS51547"/>
    </source>
</evidence>
<dbReference type="PROSITE" id="PS00916">
    <property type="entry name" value="PI3_4_KINASE_2"/>
    <property type="match status" value="1"/>
</dbReference>
<proteinExistence type="inferred from homology"/>
<evidence type="ECO:0000259" key="19">
    <source>
        <dbReference type="PROSITE" id="PS50004"/>
    </source>
</evidence>
<dbReference type="FunFam" id="2.60.40.150:FF:000036">
    <property type="entry name" value="phosphatidylinositol 4-phosphate 3-kinase C2 domain-containing subunit beta"/>
    <property type="match status" value="1"/>
</dbReference>
<dbReference type="SMART" id="SM00146">
    <property type="entry name" value="PI3Kc"/>
    <property type="match status" value="1"/>
</dbReference>
<dbReference type="InterPro" id="IPR015433">
    <property type="entry name" value="PI3/4_kinase"/>
</dbReference>
<reference evidence="26" key="2">
    <citation type="journal article" date="2013" name="Nat. Commun.">
        <title>Genome of the Chinese tree shrew.</title>
        <authorList>
            <person name="Fan Y."/>
            <person name="Huang Z.Y."/>
            <person name="Cao C.C."/>
            <person name="Chen C.S."/>
            <person name="Chen Y.X."/>
            <person name="Fan D.D."/>
            <person name="He J."/>
            <person name="Hou H.L."/>
            <person name="Hu L."/>
            <person name="Hu X.T."/>
            <person name="Jiang X.T."/>
            <person name="Lai R."/>
            <person name="Lang Y.S."/>
            <person name="Liang B."/>
            <person name="Liao S.G."/>
            <person name="Mu D."/>
            <person name="Ma Y.Y."/>
            <person name="Niu Y.Y."/>
            <person name="Sun X.Q."/>
            <person name="Xia J.Q."/>
            <person name="Xiao J."/>
            <person name="Xiong Z.Q."/>
            <person name="Xu L."/>
            <person name="Yang L."/>
            <person name="Zhang Y."/>
            <person name="Zhao W."/>
            <person name="Zhao X.D."/>
            <person name="Zheng Y.T."/>
            <person name="Zhou J.M."/>
            <person name="Zhu Y.B."/>
            <person name="Zhang G.J."/>
            <person name="Wang J."/>
            <person name="Yao Y.G."/>
        </authorList>
    </citation>
    <scope>NUCLEOTIDE SEQUENCE [LARGE SCALE GENOMIC DNA]</scope>
</reference>
<dbReference type="GO" id="GO:0016477">
    <property type="term" value="P:cell migration"/>
    <property type="evidence" value="ECO:0007669"/>
    <property type="project" value="TreeGrafter"/>
</dbReference>
<feature type="domain" description="C2" evidence="19">
    <location>
        <begin position="1553"/>
        <end position="1673"/>
    </location>
</feature>
<reference evidence="26" key="1">
    <citation type="submission" date="2012-07" db="EMBL/GenBank/DDBJ databases">
        <title>Genome of the Chinese tree shrew, a rising model animal genetically related to primates.</title>
        <authorList>
            <person name="Zhang G."/>
            <person name="Fan Y."/>
            <person name="Yao Y."/>
            <person name="Huang Z."/>
        </authorList>
    </citation>
    <scope>NUCLEOTIDE SEQUENCE [LARGE SCALE GENOMIC DNA]</scope>
</reference>
<dbReference type="CDD" id="cd08381">
    <property type="entry name" value="C2B_PI3K_class_II"/>
    <property type="match status" value="1"/>
</dbReference>
<keyword evidence="9" id="KW-0808">Transferase</keyword>
<dbReference type="SUPFAM" id="SSF56112">
    <property type="entry name" value="Protein kinase-like (PK-like)"/>
    <property type="match status" value="1"/>
</dbReference>
<dbReference type="PROSITE" id="PS50290">
    <property type="entry name" value="PI3_4_KINASE_3"/>
    <property type="match status" value="1"/>
</dbReference>
<keyword evidence="13" id="KW-0443">Lipid metabolism</keyword>
<evidence type="ECO:0000256" key="9">
    <source>
        <dbReference type="ARBA" id="ARBA00022679"/>
    </source>
</evidence>
<dbReference type="Gene3D" id="3.10.20.90">
    <property type="entry name" value="Phosphatidylinositol 3-kinase Catalytic Subunit, Chain A, domain 1"/>
    <property type="match status" value="1"/>
</dbReference>
<evidence type="ECO:0000256" key="17">
    <source>
        <dbReference type="ARBA" id="ARBA00029297"/>
    </source>
</evidence>
<dbReference type="SMART" id="SM00145">
    <property type="entry name" value="PI3Ka"/>
    <property type="match status" value="1"/>
</dbReference>
<dbReference type="Pfam" id="PF00454">
    <property type="entry name" value="PI3_PI4_kinase"/>
    <property type="match status" value="1"/>
</dbReference>
<dbReference type="PROSITE" id="PS51545">
    <property type="entry name" value="PIK_HELICAL"/>
    <property type="match status" value="1"/>
</dbReference>
<dbReference type="InterPro" id="IPR036871">
    <property type="entry name" value="PX_dom_sf"/>
</dbReference>
<dbReference type="InterPro" id="IPR000341">
    <property type="entry name" value="PI3K_Ras-bd_dom"/>
</dbReference>
<dbReference type="EMBL" id="KB321094">
    <property type="protein sequence ID" value="ELW47722.1"/>
    <property type="molecule type" value="Genomic_DNA"/>
</dbReference>
<evidence type="ECO:0000256" key="8">
    <source>
        <dbReference type="ARBA" id="ARBA00022490"/>
    </source>
</evidence>
<dbReference type="Gene3D" id="1.25.40.70">
    <property type="entry name" value="Phosphatidylinositol 3-kinase, accessory domain (PIK)"/>
    <property type="match status" value="1"/>
</dbReference>
<evidence type="ECO:0000256" key="10">
    <source>
        <dbReference type="ARBA" id="ARBA00022741"/>
    </source>
</evidence>
<dbReference type="Gene3D" id="1.10.1070.11">
    <property type="entry name" value="Phosphatidylinositol 3-/4-kinase, catalytic domain"/>
    <property type="match status" value="1"/>
</dbReference>
<feature type="domain" description="PI3K/PI4K catalytic" evidence="21">
    <location>
        <begin position="1099"/>
        <end position="1377"/>
    </location>
</feature>
<dbReference type="FunFam" id="3.10.20.90:FF:000105">
    <property type="entry name" value="phosphatidylinositol 4-phosphate 3-kinase C2 domain-containing subunit beta"/>
    <property type="match status" value="1"/>
</dbReference>
<dbReference type="InterPro" id="IPR001683">
    <property type="entry name" value="PX_dom"/>
</dbReference>
<dbReference type="SMART" id="SM00312">
    <property type="entry name" value="PX"/>
    <property type="match status" value="1"/>
</dbReference>
<dbReference type="InterPro" id="IPR036940">
    <property type="entry name" value="PI3/4_kinase_cat_sf"/>
</dbReference>
<dbReference type="Proteomes" id="UP000011518">
    <property type="component" value="Unassembled WGS sequence"/>
</dbReference>
<evidence type="ECO:0000259" key="23">
    <source>
        <dbReference type="PROSITE" id="PS51546"/>
    </source>
</evidence>
<dbReference type="FunFam" id="1.10.1070.11:FF:000003">
    <property type="entry name" value="Phosphatidylinositol 4-phosphate 3-kinase C2 domain-containing subunit beta"/>
    <property type="match status" value="1"/>
</dbReference>
<evidence type="ECO:0000259" key="21">
    <source>
        <dbReference type="PROSITE" id="PS50290"/>
    </source>
</evidence>
<comment type="catalytic activity">
    <reaction evidence="17">
        <text>a 1,2-diacyl-sn-glycero-3-phospho-(1D-myo-inositol 4-phosphate) + ATP = a 1,2-diacyl-sn-glycero-3-phospho-(1D-myo-inositol-3,4-bisphosphate) + ADP + H(+)</text>
        <dbReference type="Rhea" id="RHEA:18373"/>
        <dbReference type="ChEBI" id="CHEBI:15378"/>
        <dbReference type="ChEBI" id="CHEBI:30616"/>
        <dbReference type="ChEBI" id="CHEBI:57658"/>
        <dbReference type="ChEBI" id="CHEBI:58178"/>
        <dbReference type="ChEBI" id="CHEBI:456216"/>
        <dbReference type="EC" id="2.7.1.154"/>
    </reaction>
    <physiologicalReaction direction="left-to-right" evidence="17">
        <dbReference type="Rhea" id="RHEA:18374"/>
    </physiologicalReaction>
</comment>
<dbReference type="PANTHER" id="PTHR10048:SF30">
    <property type="entry name" value="PHOSPHATIDYLINOSITOL 4-PHOSPHATE 3-KINASE C2 DOMAIN-CONTAINING SUBUNIT BETA"/>
    <property type="match status" value="1"/>
</dbReference>
<evidence type="ECO:0000256" key="1">
    <source>
        <dbReference type="ARBA" id="ARBA00001913"/>
    </source>
</evidence>
<feature type="compositionally biased region" description="Polar residues" evidence="18">
    <location>
        <begin position="162"/>
        <end position="171"/>
    </location>
</feature>
<evidence type="ECO:0000256" key="4">
    <source>
        <dbReference type="ARBA" id="ARBA00004236"/>
    </source>
</evidence>
<dbReference type="GO" id="GO:0035091">
    <property type="term" value="F:phosphatidylinositol binding"/>
    <property type="evidence" value="ECO:0007669"/>
    <property type="project" value="InterPro"/>
</dbReference>
<dbReference type="FunFam" id="3.30.1010.10:FF:000001">
    <property type="entry name" value="Phosphatidylinositol 4-phosphate 3-kinase C2 domain-containing subunit beta"/>
    <property type="match status" value="1"/>
</dbReference>
<dbReference type="InterPro" id="IPR002420">
    <property type="entry name" value="PI3K-type_C2_dom"/>
</dbReference>
<dbReference type="FunFam" id="3.30.1520.10:FF:000006">
    <property type="entry name" value="Phosphatidylinositol 4-phosphate 3-kinase C2 domain-containing subunit alpha"/>
    <property type="match status" value="1"/>
</dbReference>
<name>L9JFF0_TUPCH</name>
<dbReference type="GO" id="GO:0005737">
    <property type="term" value="C:cytoplasm"/>
    <property type="evidence" value="ECO:0007669"/>
    <property type="project" value="UniProtKB-SubCell"/>
</dbReference>
<comment type="cofactor">
    <cofactor evidence="2">
        <name>Mg(2+)</name>
        <dbReference type="ChEBI" id="CHEBI:18420"/>
    </cofactor>
</comment>
<feature type="domain" description="PI3K-RBD" evidence="23">
    <location>
        <begin position="365"/>
        <end position="453"/>
    </location>
</feature>
<evidence type="ECO:0000256" key="13">
    <source>
        <dbReference type="ARBA" id="ARBA00023098"/>
    </source>
</evidence>
<dbReference type="GO" id="GO:0005886">
    <property type="term" value="C:plasma membrane"/>
    <property type="evidence" value="ECO:0007669"/>
    <property type="project" value="UniProtKB-SubCell"/>
</dbReference>
<dbReference type="GO" id="GO:0005634">
    <property type="term" value="C:nucleus"/>
    <property type="evidence" value="ECO:0007669"/>
    <property type="project" value="UniProtKB-SubCell"/>
</dbReference>
<dbReference type="GO" id="GO:0005942">
    <property type="term" value="C:phosphatidylinositol 3-kinase complex"/>
    <property type="evidence" value="ECO:0007669"/>
    <property type="project" value="TreeGrafter"/>
</dbReference>
<dbReference type="GO" id="GO:0043491">
    <property type="term" value="P:phosphatidylinositol 3-kinase/protein kinase B signal transduction"/>
    <property type="evidence" value="ECO:0007669"/>
    <property type="project" value="TreeGrafter"/>
</dbReference>
<keyword evidence="8" id="KW-0963">Cytoplasm</keyword>
<dbReference type="SMART" id="SM00142">
    <property type="entry name" value="PI3K_C2"/>
    <property type="match status" value="1"/>
</dbReference>
<evidence type="ECO:0000256" key="2">
    <source>
        <dbReference type="ARBA" id="ARBA00001946"/>
    </source>
</evidence>
<dbReference type="FunFam" id="1.25.40.70:FF:000005">
    <property type="entry name" value="Phosphatidylinositol 4-phosphate 3-kinase C2 domain-containing subunit beta"/>
    <property type="match status" value="1"/>
</dbReference>
<evidence type="ECO:0000256" key="5">
    <source>
        <dbReference type="ARBA" id="ARBA00004496"/>
    </source>
</evidence>
<dbReference type="Gene3D" id="2.60.40.150">
    <property type="entry name" value="C2 domain"/>
    <property type="match status" value="2"/>
</dbReference>
<keyword evidence="12" id="KW-0067">ATP-binding</keyword>
<dbReference type="SMART" id="SM00144">
    <property type="entry name" value="PI3K_rbd"/>
    <property type="match status" value="1"/>
</dbReference>
<organism evidence="25 26">
    <name type="scientific">Tupaia chinensis</name>
    <name type="common">Chinese tree shrew</name>
    <name type="synonym">Tupaia belangeri chinensis</name>
    <dbReference type="NCBI Taxonomy" id="246437"/>
    <lineage>
        <taxon>Eukaryota</taxon>
        <taxon>Metazoa</taxon>
        <taxon>Chordata</taxon>
        <taxon>Craniata</taxon>
        <taxon>Vertebrata</taxon>
        <taxon>Euteleostomi</taxon>
        <taxon>Mammalia</taxon>
        <taxon>Eutheria</taxon>
        <taxon>Euarchontoglires</taxon>
        <taxon>Scandentia</taxon>
        <taxon>Tupaiidae</taxon>
        <taxon>Tupaia</taxon>
    </lineage>
</organism>
<dbReference type="PROSITE" id="PS51546">
    <property type="entry name" value="PI3K_RBD"/>
    <property type="match status" value="1"/>
</dbReference>
<dbReference type="InterPro" id="IPR042134">
    <property type="entry name" value="PX_PI3K_C2_beta"/>
</dbReference>
<dbReference type="SUPFAM" id="SSF49562">
    <property type="entry name" value="C2 domain (Calcium/lipid-binding domain, CaLB)"/>
    <property type="match status" value="2"/>
</dbReference>
<dbReference type="GO" id="GO:0005524">
    <property type="term" value="F:ATP binding"/>
    <property type="evidence" value="ECO:0007669"/>
    <property type="project" value="UniProtKB-KW"/>
</dbReference>
<dbReference type="Gene3D" id="3.30.1010.10">
    <property type="entry name" value="Phosphatidylinositol 3-kinase Catalytic Subunit, Chain A, domain 4"/>
    <property type="match status" value="1"/>
</dbReference>
<feature type="compositionally biased region" description="Basic and acidic residues" evidence="18">
    <location>
        <begin position="244"/>
        <end position="255"/>
    </location>
</feature>
<sequence length="1683" mass="189354">MSSTQGNGEHWKSLESVGISRKELAMAEALQMENKPSTAPSLISWDEPVLDFYSKPAERRTDLKLLRGLSGSDPTLNYNSLSPQEGLPNHSTSQGPQAGPDPWPKGSLPGDYLYIFDGSDGGLPLSPGPGDVDGSCKKLSPPPLPPRVSIWDTPPLPPRKGSPSSSKISQPNDINTFSLVEQPPGKLPGHQILEEEELPGGGGQGRLLGSVDYDGINDAITRLNLKSTYDAEILQDATRGWKEGRAPLDFGKDTPGKPVARSKTMPPQVPPRTYTPRYANRKNTTPGKNRRISAAPLWKWLAPNASLVPPLPASARQTPPASIGRCHQGLPAGQTLRSGSDIQDYSLTGYVWSTVTRSPEHLGDEVNLKVTVLCDSLREPLTFTCNCSSTVDLLIYQTLCYTHDELREVDVGDFVLKPCGLEEFLQNKHARGSHEYIQYCRKFDIDIRLQLMEKKAVRSDLARTVNDDQSPSTLNYLVHLQERPVKQTISRQALSLLFDTYHNEVDAFLLADADRVVQSVKAICNALAAVETPEITNALNQLPPCPSRMQPKIQKDPSVLAVRENREKVVEALTAAILDLVELYCNTFNADFQTAVPGSRKHDQVQEACHFPGALAFTIYATHRIPIIWATRPAELTSPSSSSTSSSGTSKKVVEALTAAILDLVELYCNTFNADFQTAVPGSRKHDQVQEACHFPGALAFTIYATHRIPIIWATSYEDFYLSCSLSHGGKELCSPLQTRRAHFSKFLFHLIVWDQQICFPVQVDRLPRETLLCATLYALPIPPPGSSSEANKQRRVPEALGWVTTPLFNFRQVLTCGRKLLGLWPATQENPSARWSAPNFHQPDSVILQIDFPTSAFDIKFTSPPGDTFSPRYDFGSLREEDQRKLKDIMQKESLYWLTDADKKRLWEKRYYCHSEVSSLPLVLASSPSWEWACLPDIYALLKQWTPMNHQDALGLLHATFPDQEVRRMAVQAIGSLSDAELLDYLPQLVQALKYECYLDSPLVRFLLKRAVSDLRVTHYFFWLLKDGLKDSQFSIRYQYLLAALLCCCGKGLREEFNRQCWLLGILRTGLEEVKQFFVLNGSCRLPLSPSLLVKGIVPRDCSYFNSNAVPLKLSFQNVDPLGENIRVIFKCGDDLRQDMLTLQMIRIMSKIWVQEGLDMRMVIFRCFSTGRGRGMVEMIPNAETLRKIQVEHGVTGSFKDRPLADWLQKHNPGEDEYEKAVENFIYSCAGCCVATYVLGICDRHNDNIMLKTTGHMFHIDFGRFLGHAQMFGNIKRDRAPFVFTSDMAYVINGGDKPSSRFHDFVDLCCQAYNLIRKHTHLFLNLLGLMLSCGIPELSDLEDLKYVYDALRPQDTEANATTYFTRLIESSLGSVATKLNFFIHNLAQMKFTGSDDRLTLSFAPRTHTLRSSGRITDVFLCRHEKTFHPNKGYIYMVKVMRENAHEATYIQRTFEEFQELHNKLRLLFPSSLLPSFPSRFVIGRSRGEAVAERRKDELNGYIWHLIHAAPEVAECDLVYTFLHPLPRDEKALGTSPAPKSSDGTWARPVGKVGGEVKLSISYKNNKLFIMVMHIRGLQLLQDGNDPDPYVKIYLLPDPQKTTKRKTKVARKTCNPTYNEMLVYDGIPKGDLQQRELQLSVLSEQGFWEKVLLGEVHIRLRELDLAQEKTGWFALGSRSHGTL</sequence>
<feature type="compositionally biased region" description="Polar residues" evidence="18">
    <location>
        <begin position="72"/>
        <end position="96"/>
    </location>
</feature>
<evidence type="ECO:0000313" key="26">
    <source>
        <dbReference type="Proteomes" id="UP000011518"/>
    </source>
</evidence>
<dbReference type="InParanoid" id="L9JFF0"/>
<dbReference type="eggNOG" id="KOG0905">
    <property type="taxonomic scope" value="Eukaryota"/>
</dbReference>
<feature type="domain" description="PIK helical" evidence="22">
    <location>
        <begin position="873"/>
        <end position="1049"/>
    </location>
</feature>
<evidence type="ECO:0000256" key="18">
    <source>
        <dbReference type="SAM" id="MobiDB-lite"/>
    </source>
</evidence>
<dbReference type="FunFam" id="2.60.40.150:FF:000065">
    <property type="entry name" value="phosphatidylinositol 4-phosphate 3-kinase C2 domain-containing subunit beta"/>
    <property type="match status" value="1"/>
</dbReference>
<dbReference type="Pfam" id="PF00168">
    <property type="entry name" value="C2"/>
    <property type="match status" value="1"/>
</dbReference>
<protein>
    <submittedName>
        <fullName evidence="25">Phosphatidylinositol-4-phosphate 3-kinase C2 domain-containing subunit beta</fullName>
    </submittedName>
</protein>
<dbReference type="Gene3D" id="3.30.1520.10">
    <property type="entry name" value="Phox-like domain"/>
    <property type="match status" value="1"/>
</dbReference>
<keyword evidence="15" id="KW-0539">Nucleus</keyword>
<dbReference type="CDD" id="cd04012">
    <property type="entry name" value="C2A_PI3K_class_II"/>
    <property type="match status" value="1"/>
</dbReference>
<dbReference type="PROSITE" id="PS50195">
    <property type="entry name" value="PX"/>
    <property type="match status" value="1"/>
</dbReference>
<comment type="catalytic activity">
    <reaction evidence="16">
        <text>a 1,2-diacyl-sn-glycero-3-phospho-(1D-myo-inositol) + ATP = a 1,2-diacyl-sn-glycero-3-phospho-(1D-myo-inositol-3-phosphate) + ADP + H(+)</text>
        <dbReference type="Rhea" id="RHEA:12709"/>
        <dbReference type="ChEBI" id="CHEBI:15378"/>
        <dbReference type="ChEBI" id="CHEBI:30616"/>
        <dbReference type="ChEBI" id="CHEBI:57880"/>
        <dbReference type="ChEBI" id="CHEBI:58088"/>
        <dbReference type="ChEBI" id="CHEBI:456216"/>
        <dbReference type="EC" id="2.7.1.137"/>
    </reaction>
    <physiologicalReaction direction="left-to-right" evidence="16">
        <dbReference type="Rhea" id="RHEA:12710"/>
    </physiologicalReaction>
</comment>
<feature type="region of interest" description="Disordered" evidence="18">
    <location>
        <begin position="244"/>
        <end position="289"/>
    </location>
</feature>
<dbReference type="GO" id="GO:0048015">
    <property type="term" value="P:phosphatidylinositol-mediated signaling"/>
    <property type="evidence" value="ECO:0007669"/>
    <property type="project" value="TreeGrafter"/>
</dbReference>
<keyword evidence="7" id="KW-1003">Cell membrane</keyword>
<evidence type="ECO:0000256" key="16">
    <source>
        <dbReference type="ARBA" id="ARBA00023985"/>
    </source>
</evidence>
<comment type="subcellular location">
    <subcellularLocation>
        <location evidence="4">Cell membrane</location>
    </subcellularLocation>
    <subcellularLocation>
        <location evidence="5">Cytoplasm</location>
    </subcellularLocation>
    <subcellularLocation>
        <location evidence="3">Nucleus</location>
    </subcellularLocation>
</comment>
<dbReference type="PANTHER" id="PTHR10048">
    <property type="entry name" value="PHOSPHATIDYLINOSITOL KINASE"/>
    <property type="match status" value="1"/>
</dbReference>
<dbReference type="Pfam" id="PF00794">
    <property type="entry name" value="PI3K_rbd"/>
    <property type="match status" value="1"/>
</dbReference>
<keyword evidence="14" id="KW-0472">Membrane</keyword>
<evidence type="ECO:0000256" key="15">
    <source>
        <dbReference type="ARBA" id="ARBA00023242"/>
    </source>
</evidence>
<dbReference type="CDD" id="cd00869">
    <property type="entry name" value="PI3Ka_II"/>
    <property type="match status" value="1"/>
</dbReference>
<dbReference type="Pfam" id="PF00787">
    <property type="entry name" value="PX"/>
    <property type="match status" value="1"/>
</dbReference>
<feature type="domain" description="C2 PI3K-type" evidence="24">
    <location>
        <begin position="703"/>
        <end position="854"/>
    </location>
</feature>
<keyword evidence="10" id="KW-0547">Nucleotide-binding</keyword>
<evidence type="ECO:0000256" key="14">
    <source>
        <dbReference type="ARBA" id="ARBA00023136"/>
    </source>
</evidence>
<feature type="region of interest" description="Disordered" evidence="18">
    <location>
        <begin position="65"/>
        <end position="171"/>
    </location>
</feature>
<dbReference type="PROSITE" id="PS51547">
    <property type="entry name" value="C2_PI3K"/>
    <property type="match status" value="1"/>
</dbReference>
<evidence type="ECO:0000256" key="12">
    <source>
        <dbReference type="ARBA" id="ARBA00022840"/>
    </source>
</evidence>
<dbReference type="SMART" id="SM00239">
    <property type="entry name" value="C2"/>
    <property type="match status" value="1"/>
</dbReference>
<dbReference type="InterPro" id="IPR029071">
    <property type="entry name" value="Ubiquitin-like_domsf"/>
</dbReference>
<dbReference type="InterPro" id="IPR001263">
    <property type="entry name" value="PI3K_accessory_dom"/>
</dbReference>
<comment type="cofactor">
    <cofactor evidence="1">
        <name>Ca(2+)</name>
        <dbReference type="ChEBI" id="CHEBI:29108"/>
    </cofactor>
</comment>
<dbReference type="InterPro" id="IPR011009">
    <property type="entry name" value="Kinase-like_dom_sf"/>
</dbReference>
<dbReference type="SUPFAM" id="SSF64268">
    <property type="entry name" value="PX domain"/>
    <property type="match status" value="1"/>
</dbReference>
<dbReference type="InterPro" id="IPR018936">
    <property type="entry name" value="PI3/4_kinase_CS"/>
</dbReference>
<feature type="compositionally biased region" description="Low complexity" evidence="18">
    <location>
        <begin position="122"/>
        <end position="133"/>
    </location>
</feature>
<dbReference type="InterPro" id="IPR042236">
    <property type="entry name" value="PI3K_accessory_sf"/>
</dbReference>
<dbReference type="CDD" id="cd07290">
    <property type="entry name" value="PX_PI3K_C2_beta"/>
    <property type="match status" value="1"/>
</dbReference>
<dbReference type="InterPro" id="IPR035892">
    <property type="entry name" value="C2_domain_sf"/>
</dbReference>
<keyword evidence="26" id="KW-1185">Reference proteome</keyword>
<dbReference type="InterPro" id="IPR016024">
    <property type="entry name" value="ARM-type_fold"/>
</dbReference>
<dbReference type="PROSITE" id="PS50004">
    <property type="entry name" value="C2"/>
    <property type="match status" value="1"/>
</dbReference>
<evidence type="ECO:0000259" key="22">
    <source>
        <dbReference type="PROSITE" id="PS51545"/>
    </source>
</evidence>
<evidence type="ECO:0000313" key="25">
    <source>
        <dbReference type="EMBL" id="ELW47722.1"/>
    </source>
</evidence>
<dbReference type="Pfam" id="PF00792">
    <property type="entry name" value="PI3K_C2"/>
    <property type="match status" value="1"/>
</dbReference>
<dbReference type="STRING" id="246437.L9JFF0"/>
<dbReference type="GO" id="GO:0035005">
    <property type="term" value="F:1-phosphatidylinositol-4-phosphate 3-kinase activity"/>
    <property type="evidence" value="ECO:0007669"/>
    <property type="project" value="UniProtKB-EC"/>
</dbReference>
<dbReference type="PROSITE" id="PS00915">
    <property type="entry name" value="PI3_4_KINASE_1"/>
    <property type="match status" value="1"/>
</dbReference>
<evidence type="ECO:0000256" key="3">
    <source>
        <dbReference type="ARBA" id="ARBA00004123"/>
    </source>
</evidence>
<evidence type="ECO:0000256" key="7">
    <source>
        <dbReference type="ARBA" id="ARBA00022475"/>
    </source>
</evidence>
<dbReference type="InterPro" id="IPR000008">
    <property type="entry name" value="C2_dom"/>
</dbReference>
<dbReference type="InterPro" id="IPR000403">
    <property type="entry name" value="PI3/4_kinase_cat_dom"/>
</dbReference>
<dbReference type="SUPFAM" id="SSF48371">
    <property type="entry name" value="ARM repeat"/>
    <property type="match status" value="1"/>
</dbReference>
<keyword evidence="11 25" id="KW-0418">Kinase</keyword>
<comment type="similarity">
    <text evidence="6">Belongs to the PI3/PI4-kinase family. Type III PI4K subfamily.</text>
</comment>
<evidence type="ECO:0000259" key="20">
    <source>
        <dbReference type="PROSITE" id="PS50195"/>
    </source>
</evidence>
<dbReference type="Pfam" id="PF00613">
    <property type="entry name" value="PI3Ka"/>
    <property type="match status" value="1"/>
</dbReference>
<accession>L9JFF0</accession>
<dbReference type="FunCoup" id="L9JFF0">
    <property type="interactions" value="1338"/>
</dbReference>
<evidence type="ECO:0000256" key="6">
    <source>
        <dbReference type="ARBA" id="ARBA00006209"/>
    </source>
</evidence>
<dbReference type="SUPFAM" id="SSF54236">
    <property type="entry name" value="Ubiquitin-like"/>
    <property type="match status" value="1"/>
</dbReference>